<dbReference type="Gene3D" id="2.40.10.10">
    <property type="entry name" value="Trypsin-like serine proteases"/>
    <property type="match status" value="1"/>
</dbReference>
<evidence type="ECO:0000256" key="2">
    <source>
        <dbReference type="ARBA" id="ARBA00022525"/>
    </source>
</evidence>
<dbReference type="Pfam" id="PF00089">
    <property type="entry name" value="Trypsin"/>
    <property type="match status" value="1"/>
</dbReference>
<dbReference type="InterPro" id="IPR043504">
    <property type="entry name" value="Peptidase_S1_PA_chymotrypsin"/>
</dbReference>
<evidence type="ECO:0000313" key="8">
    <source>
        <dbReference type="Proteomes" id="UP000287033"/>
    </source>
</evidence>
<dbReference type="PANTHER" id="PTHR24252:SF7">
    <property type="entry name" value="HYALIN"/>
    <property type="match status" value="1"/>
</dbReference>
<dbReference type="OrthoDB" id="6339452at2759"/>
<dbReference type="AlphaFoldDB" id="A0A401T0N8"/>
<keyword evidence="4" id="KW-1015">Disulfide bond</keyword>
<keyword evidence="3" id="KW-0732">Signal</keyword>
<evidence type="ECO:0000256" key="5">
    <source>
        <dbReference type="ARBA" id="ARBA00023180"/>
    </source>
</evidence>
<dbReference type="FunFam" id="2.40.10.10:FF:000054">
    <property type="entry name" value="Complement C1r subcomponent"/>
    <property type="match status" value="1"/>
</dbReference>
<dbReference type="PANTHER" id="PTHR24252">
    <property type="entry name" value="ACROSIN-RELATED"/>
    <property type="match status" value="1"/>
</dbReference>
<name>A0A401T0N8_CHIPU</name>
<dbReference type="GO" id="GO:0005576">
    <property type="term" value="C:extracellular region"/>
    <property type="evidence" value="ECO:0007669"/>
    <property type="project" value="UniProtKB-SubCell"/>
</dbReference>
<dbReference type="EMBL" id="BEZZ01000796">
    <property type="protein sequence ID" value="GCC36200.1"/>
    <property type="molecule type" value="Genomic_DNA"/>
</dbReference>
<protein>
    <recommendedName>
        <fullName evidence="6">Peptidase S1 domain-containing protein</fullName>
    </recommendedName>
</protein>
<comment type="subcellular location">
    <subcellularLocation>
        <location evidence="1">Secreted</location>
    </subcellularLocation>
</comment>
<sequence length="141" mass="14994">MICAGFAGGGIDACQGDSGGPLSCQLKGTDRFYVVGVVSWGQGCAQRFKPGVYTSTSTYGDWIEQKTGILISQSEDSGVEFEIDNGGAGTERLTEKQSVPPTVPNGLVKPISLVRRNTPGRATPLLNLIIILYHFYISCCS</sequence>
<dbReference type="GO" id="GO:0006508">
    <property type="term" value="P:proteolysis"/>
    <property type="evidence" value="ECO:0007669"/>
    <property type="project" value="InterPro"/>
</dbReference>
<dbReference type="GO" id="GO:0004252">
    <property type="term" value="F:serine-type endopeptidase activity"/>
    <property type="evidence" value="ECO:0007669"/>
    <property type="project" value="InterPro"/>
</dbReference>
<reference evidence="7 8" key="1">
    <citation type="journal article" date="2018" name="Nat. Ecol. Evol.">
        <title>Shark genomes provide insights into elasmobranch evolution and the origin of vertebrates.</title>
        <authorList>
            <person name="Hara Y"/>
            <person name="Yamaguchi K"/>
            <person name="Onimaru K"/>
            <person name="Kadota M"/>
            <person name="Koyanagi M"/>
            <person name="Keeley SD"/>
            <person name="Tatsumi K"/>
            <person name="Tanaka K"/>
            <person name="Motone F"/>
            <person name="Kageyama Y"/>
            <person name="Nozu R"/>
            <person name="Adachi N"/>
            <person name="Nishimura O"/>
            <person name="Nakagawa R"/>
            <person name="Tanegashima C"/>
            <person name="Kiyatake I"/>
            <person name="Matsumoto R"/>
            <person name="Murakumo K"/>
            <person name="Nishida K"/>
            <person name="Terakita A"/>
            <person name="Kuratani S"/>
            <person name="Sato K"/>
            <person name="Hyodo S Kuraku.S."/>
        </authorList>
    </citation>
    <scope>NUCLEOTIDE SEQUENCE [LARGE SCALE GENOMIC DNA]</scope>
</reference>
<comment type="caution">
    <text evidence="7">The sequence shown here is derived from an EMBL/GenBank/DDBJ whole genome shotgun (WGS) entry which is preliminary data.</text>
</comment>
<accession>A0A401T0N8</accession>
<gene>
    <name evidence="7" type="ORF">chiPu_0014692</name>
</gene>
<dbReference type="InterPro" id="IPR033116">
    <property type="entry name" value="TRYPSIN_SER"/>
</dbReference>
<dbReference type="STRING" id="137246.A0A401T0N8"/>
<dbReference type="InterPro" id="IPR009003">
    <property type="entry name" value="Peptidase_S1_PA"/>
</dbReference>
<keyword evidence="8" id="KW-1185">Reference proteome</keyword>
<proteinExistence type="predicted"/>
<dbReference type="SUPFAM" id="SSF50494">
    <property type="entry name" value="Trypsin-like serine proteases"/>
    <property type="match status" value="1"/>
</dbReference>
<keyword evidence="5" id="KW-0325">Glycoprotein</keyword>
<feature type="domain" description="Peptidase S1" evidence="6">
    <location>
        <begin position="1"/>
        <end position="68"/>
    </location>
</feature>
<dbReference type="Proteomes" id="UP000287033">
    <property type="component" value="Unassembled WGS sequence"/>
</dbReference>
<organism evidence="7 8">
    <name type="scientific">Chiloscyllium punctatum</name>
    <name type="common">Brownbanded bambooshark</name>
    <name type="synonym">Hemiscyllium punctatum</name>
    <dbReference type="NCBI Taxonomy" id="137246"/>
    <lineage>
        <taxon>Eukaryota</taxon>
        <taxon>Metazoa</taxon>
        <taxon>Chordata</taxon>
        <taxon>Craniata</taxon>
        <taxon>Vertebrata</taxon>
        <taxon>Chondrichthyes</taxon>
        <taxon>Elasmobranchii</taxon>
        <taxon>Galeomorphii</taxon>
        <taxon>Galeoidea</taxon>
        <taxon>Orectolobiformes</taxon>
        <taxon>Hemiscylliidae</taxon>
        <taxon>Chiloscyllium</taxon>
    </lineage>
</organism>
<keyword evidence="2" id="KW-0964">Secreted</keyword>
<evidence type="ECO:0000313" key="7">
    <source>
        <dbReference type="EMBL" id="GCC36200.1"/>
    </source>
</evidence>
<dbReference type="PROSITE" id="PS50240">
    <property type="entry name" value="TRYPSIN_DOM"/>
    <property type="match status" value="1"/>
</dbReference>
<dbReference type="InterPro" id="IPR001254">
    <property type="entry name" value="Trypsin_dom"/>
</dbReference>
<evidence type="ECO:0000256" key="1">
    <source>
        <dbReference type="ARBA" id="ARBA00004613"/>
    </source>
</evidence>
<evidence type="ECO:0000256" key="4">
    <source>
        <dbReference type="ARBA" id="ARBA00023157"/>
    </source>
</evidence>
<evidence type="ECO:0000259" key="6">
    <source>
        <dbReference type="PROSITE" id="PS50240"/>
    </source>
</evidence>
<dbReference type="PROSITE" id="PS00135">
    <property type="entry name" value="TRYPSIN_SER"/>
    <property type="match status" value="1"/>
</dbReference>
<evidence type="ECO:0000256" key="3">
    <source>
        <dbReference type="ARBA" id="ARBA00022729"/>
    </source>
</evidence>